<name>A0A0C2W675_9BACL</name>
<evidence type="ECO:0000256" key="10">
    <source>
        <dbReference type="ARBA" id="ARBA00022777"/>
    </source>
</evidence>
<comment type="caution">
    <text evidence="17">The sequence shown here is derived from an EMBL/GenBank/DDBJ whole genome shotgun (WGS) entry which is preliminary data.</text>
</comment>
<keyword evidence="9" id="KW-0547">Nucleotide-binding</keyword>
<keyword evidence="10 17" id="KW-0418">Kinase</keyword>
<proteinExistence type="inferred from homology"/>
<dbReference type="GO" id="GO:0008972">
    <property type="term" value="F:phosphomethylpyrimidine kinase activity"/>
    <property type="evidence" value="ECO:0007669"/>
    <property type="project" value="UniProtKB-EC"/>
</dbReference>
<evidence type="ECO:0000256" key="9">
    <source>
        <dbReference type="ARBA" id="ARBA00022741"/>
    </source>
</evidence>
<dbReference type="Gene3D" id="3.40.1190.20">
    <property type="match status" value="1"/>
</dbReference>
<dbReference type="PANTHER" id="PTHR20858:SF17">
    <property type="entry name" value="HYDROXYMETHYLPYRIMIDINE_PHOSPHOMETHYLPYRIMIDINE KINASE THI20-RELATED"/>
    <property type="match status" value="1"/>
</dbReference>
<evidence type="ECO:0000256" key="13">
    <source>
        <dbReference type="ARBA" id="ARBA00037917"/>
    </source>
</evidence>
<feature type="domain" description="Pyridoxamine kinase/Phosphomethylpyrimidine kinase" evidence="16">
    <location>
        <begin position="32"/>
        <end position="275"/>
    </location>
</feature>
<dbReference type="Proteomes" id="UP000031938">
    <property type="component" value="Unassembled WGS sequence"/>
</dbReference>
<reference evidence="17 18" key="1">
    <citation type="submission" date="2015-01" db="EMBL/GenBank/DDBJ databases">
        <title>Genome sequencing of Jeotgalibacillus soli.</title>
        <authorList>
            <person name="Goh K.M."/>
            <person name="Chan K.-G."/>
            <person name="Yaakop A.S."/>
            <person name="Ee R."/>
            <person name="Gan H.M."/>
            <person name="Chan C.S."/>
        </authorList>
    </citation>
    <scope>NUCLEOTIDE SEQUENCE [LARGE SCALE GENOMIC DNA]</scope>
    <source>
        <strain evidence="17 18">P9</strain>
    </source>
</reference>
<keyword evidence="18" id="KW-1185">Reference proteome</keyword>
<evidence type="ECO:0000256" key="4">
    <source>
        <dbReference type="ARBA" id="ARBA00009879"/>
    </source>
</evidence>
<protein>
    <recommendedName>
        <fullName evidence="7">Hydroxymethylpyrimidine/phosphomethylpyrimidine kinase</fullName>
        <ecNumber evidence="5">2.7.1.49</ecNumber>
        <ecNumber evidence="6">2.7.4.7</ecNumber>
    </recommendedName>
    <alternativeName>
        <fullName evidence="14">Hydroxymethylpyrimidine kinase</fullName>
    </alternativeName>
    <alternativeName>
        <fullName evidence="15">Hydroxymethylpyrimidine phosphate kinase</fullName>
    </alternativeName>
</protein>
<evidence type="ECO:0000256" key="1">
    <source>
        <dbReference type="ARBA" id="ARBA00000151"/>
    </source>
</evidence>
<dbReference type="GO" id="GO:0009228">
    <property type="term" value="P:thiamine biosynthetic process"/>
    <property type="evidence" value="ECO:0007669"/>
    <property type="project" value="UniProtKB-KW"/>
</dbReference>
<dbReference type="NCBIfam" id="TIGR00097">
    <property type="entry name" value="HMP-P_kinase"/>
    <property type="match status" value="1"/>
</dbReference>
<evidence type="ECO:0000313" key="18">
    <source>
        <dbReference type="Proteomes" id="UP000031938"/>
    </source>
</evidence>
<dbReference type="EC" id="2.7.4.7" evidence="6"/>
<keyword evidence="12" id="KW-0784">Thiamine biosynthesis</keyword>
<organism evidence="17 18">
    <name type="scientific">Jeotgalibacillus soli</name>
    <dbReference type="NCBI Taxonomy" id="889306"/>
    <lineage>
        <taxon>Bacteria</taxon>
        <taxon>Bacillati</taxon>
        <taxon>Bacillota</taxon>
        <taxon>Bacilli</taxon>
        <taxon>Bacillales</taxon>
        <taxon>Caryophanaceae</taxon>
        <taxon>Jeotgalibacillus</taxon>
    </lineage>
</organism>
<dbReference type="GO" id="GO:0005524">
    <property type="term" value="F:ATP binding"/>
    <property type="evidence" value="ECO:0007669"/>
    <property type="project" value="UniProtKB-KW"/>
</dbReference>
<dbReference type="FunFam" id="3.40.1190.20:FF:000003">
    <property type="entry name" value="Phosphomethylpyrimidine kinase ThiD"/>
    <property type="match status" value="1"/>
</dbReference>
<dbReference type="STRING" id="889306.KP78_04410"/>
<keyword evidence="8 17" id="KW-0808">Transferase</keyword>
<dbReference type="GO" id="GO:0008902">
    <property type="term" value="F:hydroxymethylpyrimidine kinase activity"/>
    <property type="evidence" value="ECO:0007669"/>
    <property type="project" value="UniProtKB-EC"/>
</dbReference>
<evidence type="ECO:0000256" key="15">
    <source>
        <dbReference type="ARBA" id="ARBA00043176"/>
    </source>
</evidence>
<dbReference type="InterPro" id="IPR004399">
    <property type="entry name" value="HMP/HMP-P_kinase_dom"/>
</dbReference>
<evidence type="ECO:0000256" key="7">
    <source>
        <dbReference type="ARBA" id="ARBA00019161"/>
    </source>
</evidence>
<dbReference type="SUPFAM" id="SSF53613">
    <property type="entry name" value="Ribokinase-like"/>
    <property type="match status" value="1"/>
</dbReference>
<gene>
    <name evidence="17" type="ORF">KP78_04410</name>
</gene>
<comment type="pathway">
    <text evidence="3">Cofactor biosynthesis; thiamine diphosphate biosynthesis; 4-amino-2-methyl-5-diphosphomethylpyrimidine from 5-amino-1-(5-phospho-D-ribosyl)imidazole: step 3/3.</text>
</comment>
<sequence>MMESSIKEIFYPSEEEIKMNRFPVALTIAGTDPTGGAGIQADLKTFQELEVYGMSILTSVVAQNTQGVSDIHHLPLSMLAAQLESVFSDIQPHAIKTGMIATAEMMEIVASRIKSKQTQYIMDPVMVATSGHHLIDEQAVASLKESLLPLATVVTPNLPEAEALTGSPVKTVDDMREAAKVIVHDLGAGSVVVKGGHMEGDAFDLFYDGFSFHELITPRINTRHTHGTGCTFSAAIAAELAKGYTLLDAVKTAKQFIQLAIEHTWGLGKGNGPTNHMAHRRVKGAAKND</sequence>
<dbReference type="InterPro" id="IPR029056">
    <property type="entry name" value="Ribokinase-like"/>
</dbReference>
<evidence type="ECO:0000256" key="3">
    <source>
        <dbReference type="ARBA" id="ARBA00004769"/>
    </source>
</evidence>
<dbReference type="GO" id="GO:0005829">
    <property type="term" value="C:cytosol"/>
    <property type="evidence" value="ECO:0007669"/>
    <property type="project" value="TreeGrafter"/>
</dbReference>
<comment type="pathway">
    <text evidence="13">Cofactor biosynthesis; thiamine diphosphate biosynthesis; 4-amino-2-methyl-5-diphosphomethylpyrimidine from 5-amino-1-(5-phospho-D-ribosyl)imidazole: step 2/3.</text>
</comment>
<evidence type="ECO:0000256" key="5">
    <source>
        <dbReference type="ARBA" id="ARBA00012135"/>
    </source>
</evidence>
<comment type="catalytic activity">
    <reaction evidence="2">
        <text>4-amino-2-methyl-5-(phosphooxymethyl)pyrimidine + ATP = 4-amino-2-methyl-5-(diphosphooxymethyl)pyrimidine + ADP</text>
        <dbReference type="Rhea" id="RHEA:19893"/>
        <dbReference type="ChEBI" id="CHEBI:30616"/>
        <dbReference type="ChEBI" id="CHEBI:57841"/>
        <dbReference type="ChEBI" id="CHEBI:58354"/>
        <dbReference type="ChEBI" id="CHEBI:456216"/>
        <dbReference type="EC" id="2.7.4.7"/>
    </reaction>
</comment>
<dbReference type="CDD" id="cd01169">
    <property type="entry name" value="HMPP_kinase"/>
    <property type="match status" value="1"/>
</dbReference>
<dbReference type="EMBL" id="JXRP01000006">
    <property type="protein sequence ID" value="KIL52071.1"/>
    <property type="molecule type" value="Genomic_DNA"/>
</dbReference>
<keyword evidence="11" id="KW-0067">ATP-binding</keyword>
<dbReference type="AlphaFoldDB" id="A0A0C2W675"/>
<evidence type="ECO:0000256" key="12">
    <source>
        <dbReference type="ARBA" id="ARBA00022977"/>
    </source>
</evidence>
<comment type="catalytic activity">
    <reaction evidence="1">
        <text>4-amino-5-hydroxymethyl-2-methylpyrimidine + ATP = 4-amino-2-methyl-5-(phosphooxymethyl)pyrimidine + ADP + H(+)</text>
        <dbReference type="Rhea" id="RHEA:23096"/>
        <dbReference type="ChEBI" id="CHEBI:15378"/>
        <dbReference type="ChEBI" id="CHEBI:16892"/>
        <dbReference type="ChEBI" id="CHEBI:30616"/>
        <dbReference type="ChEBI" id="CHEBI:58354"/>
        <dbReference type="ChEBI" id="CHEBI:456216"/>
        <dbReference type="EC" id="2.7.1.49"/>
    </reaction>
</comment>
<dbReference type="Pfam" id="PF08543">
    <property type="entry name" value="Phos_pyr_kin"/>
    <property type="match status" value="1"/>
</dbReference>
<evidence type="ECO:0000256" key="14">
    <source>
        <dbReference type="ARBA" id="ARBA00042102"/>
    </source>
</evidence>
<evidence type="ECO:0000256" key="11">
    <source>
        <dbReference type="ARBA" id="ARBA00022840"/>
    </source>
</evidence>
<dbReference type="EC" id="2.7.1.49" evidence="5"/>
<evidence type="ECO:0000259" key="16">
    <source>
        <dbReference type="Pfam" id="PF08543"/>
    </source>
</evidence>
<evidence type="ECO:0000256" key="6">
    <source>
        <dbReference type="ARBA" id="ARBA00012963"/>
    </source>
</evidence>
<evidence type="ECO:0000313" key="17">
    <source>
        <dbReference type="EMBL" id="KIL52071.1"/>
    </source>
</evidence>
<evidence type="ECO:0000256" key="8">
    <source>
        <dbReference type="ARBA" id="ARBA00022679"/>
    </source>
</evidence>
<dbReference type="PATRIC" id="fig|889306.3.peg.443"/>
<comment type="similarity">
    <text evidence="4">Belongs to the ThiD family.</text>
</comment>
<dbReference type="InterPro" id="IPR013749">
    <property type="entry name" value="PM/HMP-P_kinase-1"/>
</dbReference>
<dbReference type="PANTHER" id="PTHR20858">
    <property type="entry name" value="PHOSPHOMETHYLPYRIMIDINE KINASE"/>
    <property type="match status" value="1"/>
</dbReference>
<evidence type="ECO:0000256" key="2">
    <source>
        <dbReference type="ARBA" id="ARBA00000565"/>
    </source>
</evidence>
<accession>A0A0C2W675</accession>